<organism evidence="2 3">
    <name type="scientific">Bordetella genomosp. 9</name>
    <dbReference type="NCBI Taxonomy" id="1416803"/>
    <lineage>
        <taxon>Bacteria</taxon>
        <taxon>Pseudomonadati</taxon>
        <taxon>Pseudomonadota</taxon>
        <taxon>Betaproteobacteria</taxon>
        <taxon>Burkholderiales</taxon>
        <taxon>Alcaligenaceae</taxon>
        <taxon>Bordetella</taxon>
    </lineage>
</organism>
<keyword evidence="1" id="KW-0812">Transmembrane</keyword>
<evidence type="ECO:0000313" key="3">
    <source>
        <dbReference type="Proteomes" id="UP000194139"/>
    </source>
</evidence>
<evidence type="ECO:0000313" key="2">
    <source>
        <dbReference type="EMBL" id="ARP85741.1"/>
    </source>
</evidence>
<feature type="transmembrane region" description="Helical" evidence="1">
    <location>
        <begin position="12"/>
        <end position="32"/>
    </location>
</feature>
<keyword evidence="3" id="KW-1185">Reference proteome</keyword>
<keyword evidence="1" id="KW-0472">Membrane</keyword>
<proteinExistence type="predicted"/>
<dbReference type="RefSeq" id="WP_086071774.1">
    <property type="nucleotide sequence ID" value="NZ_CP021109.1"/>
</dbReference>
<reference evidence="2 3" key="1">
    <citation type="submission" date="2017-05" db="EMBL/GenBank/DDBJ databases">
        <title>Complete and WGS of Bordetella genogroups.</title>
        <authorList>
            <person name="Spilker T."/>
            <person name="LiPuma J."/>
        </authorList>
    </citation>
    <scope>NUCLEOTIDE SEQUENCE [LARGE SCALE GENOMIC DNA]</scope>
    <source>
        <strain evidence="2 3">AU17164</strain>
    </source>
</reference>
<accession>A0A1W6YXM3</accession>
<dbReference type="EMBL" id="CP021109">
    <property type="protein sequence ID" value="ARP85741.1"/>
    <property type="molecule type" value="Genomic_DNA"/>
</dbReference>
<gene>
    <name evidence="2" type="ORF">CAL13_05620</name>
</gene>
<evidence type="ECO:0000256" key="1">
    <source>
        <dbReference type="SAM" id="Phobius"/>
    </source>
</evidence>
<dbReference type="Proteomes" id="UP000194139">
    <property type="component" value="Chromosome"/>
</dbReference>
<dbReference type="InterPro" id="IPR018895">
    <property type="entry name" value="DUF2474"/>
</dbReference>
<sequence length="44" mass="4643">MKTGTTLWKRLGWLIAIWSASVVVLGAVALLLRCVMGAVGMTAP</sequence>
<protein>
    <recommendedName>
        <fullName evidence="4">DUF2474 domain-containing protein</fullName>
    </recommendedName>
</protein>
<name>A0A1W6YXM3_9BORD</name>
<evidence type="ECO:0008006" key="4">
    <source>
        <dbReference type="Google" id="ProtNLM"/>
    </source>
</evidence>
<dbReference type="AlphaFoldDB" id="A0A1W6YXM3"/>
<keyword evidence="1" id="KW-1133">Transmembrane helix</keyword>
<dbReference type="Pfam" id="PF10617">
    <property type="entry name" value="DUF2474"/>
    <property type="match status" value="1"/>
</dbReference>